<dbReference type="PRINTS" id="PR01849">
    <property type="entry name" value="UBIQUITINACT"/>
</dbReference>
<keyword evidence="9" id="KW-1185">Reference proteome</keyword>
<comment type="pathway">
    <text evidence="2">Protein modification; protein sumoylation.</text>
</comment>
<evidence type="ECO:0000256" key="6">
    <source>
        <dbReference type="ARBA" id="ARBA00044354"/>
    </source>
</evidence>
<dbReference type="GO" id="GO:0019948">
    <property type="term" value="F:SUMO activating enzyme activity"/>
    <property type="evidence" value="ECO:0007669"/>
    <property type="project" value="TreeGrafter"/>
</dbReference>
<evidence type="ECO:0000256" key="2">
    <source>
        <dbReference type="ARBA" id="ARBA00004718"/>
    </source>
</evidence>
<gene>
    <name evidence="8" type="ORF">BXZ70DRAFT_922717</name>
</gene>
<dbReference type="PANTHER" id="PTHR10953:SF162">
    <property type="entry name" value="SUMO-ACTIVATING ENZYME SUBUNIT 1"/>
    <property type="match status" value="1"/>
</dbReference>
<dbReference type="GO" id="GO:0031510">
    <property type="term" value="C:SUMO activating enzyme complex"/>
    <property type="evidence" value="ECO:0007669"/>
    <property type="project" value="TreeGrafter"/>
</dbReference>
<proteinExistence type="inferred from homology"/>
<evidence type="ECO:0000259" key="7">
    <source>
        <dbReference type="Pfam" id="PF00899"/>
    </source>
</evidence>
<protein>
    <recommendedName>
        <fullName evidence="6">Ubiquitin-like 1-activating enzyme E1A</fullName>
    </recommendedName>
</protein>
<comment type="similarity">
    <text evidence="3">Belongs to the ubiquitin-activating E1 family.</text>
</comment>
<dbReference type="OrthoDB" id="1708823at2759"/>
<evidence type="ECO:0000256" key="3">
    <source>
        <dbReference type="ARBA" id="ARBA00005673"/>
    </source>
</evidence>
<dbReference type="InterPro" id="IPR000011">
    <property type="entry name" value="UBQ/SUMO-activ_enz_E1-like"/>
</dbReference>
<dbReference type="GO" id="GO:0005737">
    <property type="term" value="C:cytoplasm"/>
    <property type="evidence" value="ECO:0007669"/>
    <property type="project" value="TreeGrafter"/>
</dbReference>
<dbReference type="Proteomes" id="UP000813824">
    <property type="component" value="Unassembled WGS sequence"/>
</dbReference>
<reference evidence="8" key="1">
    <citation type="journal article" date="2021" name="New Phytol.">
        <title>Evolutionary innovations through gain and loss of genes in the ectomycorrhizal Boletales.</title>
        <authorList>
            <person name="Wu G."/>
            <person name="Miyauchi S."/>
            <person name="Morin E."/>
            <person name="Kuo A."/>
            <person name="Drula E."/>
            <person name="Varga T."/>
            <person name="Kohler A."/>
            <person name="Feng B."/>
            <person name="Cao Y."/>
            <person name="Lipzen A."/>
            <person name="Daum C."/>
            <person name="Hundley H."/>
            <person name="Pangilinan J."/>
            <person name="Johnson J."/>
            <person name="Barry K."/>
            <person name="LaButti K."/>
            <person name="Ng V."/>
            <person name="Ahrendt S."/>
            <person name="Min B."/>
            <person name="Choi I.G."/>
            <person name="Park H."/>
            <person name="Plett J.M."/>
            <person name="Magnuson J."/>
            <person name="Spatafora J.W."/>
            <person name="Nagy L.G."/>
            <person name="Henrissat B."/>
            <person name="Grigoriev I.V."/>
            <person name="Yang Z.L."/>
            <person name="Xu J."/>
            <person name="Martin F.M."/>
        </authorList>
    </citation>
    <scope>NUCLEOTIDE SEQUENCE</scope>
    <source>
        <strain evidence="8">KKN 215</strain>
    </source>
</reference>
<dbReference type="AlphaFoldDB" id="A0A8K0UWZ5"/>
<evidence type="ECO:0000256" key="5">
    <source>
        <dbReference type="ARBA" id="ARBA00023242"/>
    </source>
</evidence>
<accession>A0A8K0UWZ5</accession>
<dbReference type="EMBL" id="JAEVFJ010000005">
    <property type="protein sequence ID" value="KAH8104846.1"/>
    <property type="molecule type" value="Genomic_DNA"/>
</dbReference>
<feature type="domain" description="THIF-type NAD/FAD binding fold" evidence="7">
    <location>
        <begin position="24"/>
        <end position="331"/>
    </location>
</feature>
<organism evidence="8 9">
    <name type="scientific">Cristinia sonorae</name>
    <dbReference type="NCBI Taxonomy" id="1940300"/>
    <lineage>
        <taxon>Eukaryota</taxon>
        <taxon>Fungi</taxon>
        <taxon>Dikarya</taxon>
        <taxon>Basidiomycota</taxon>
        <taxon>Agaricomycotina</taxon>
        <taxon>Agaricomycetes</taxon>
        <taxon>Agaricomycetidae</taxon>
        <taxon>Agaricales</taxon>
        <taxon>Pleurotineae</taxon>
        <taxon>Stephanosporaceae</taxon>
        <taxon>Cristinia</taxon>
    </lineage>
</organism>
<evidence type="ECO:0000256" key="1">
    <source>
        <dbReference type="ARBA" id="ARBA00004123"/>
    </source>
</evidence>
<comment type="caution">
    <text evidence="8">The sequence shown here is derived from an EMBL/GenBank/DDBJ whole genome shotgun (WGS) entry which is preliminary data.</text>
</comment>
<dbReference type="SUPFAM" id="SSF69572">
    <property type="entry name" value="Activating enzymes of the ubiquitin-like proteins"/>
    <property type="match status" value="1"/>
</dbReference>
<comment type="subcellular location">
    <subcellularLocation>
        <location evidence="1">Nucleus</location>
    </subcellularLocation>
</comment>
<dbReference type="PANTHER" id="PTHR10953">
    <property type="entry name" value="UBIQUITIN-ACTIVATING ENZYME E1"/>
    <property type="match status" value="1"/>
</dbReference>
<dbReference type="InterPro" id="IPR000594">
    <property type="entry name" value="ThiF_NAD_FAD-bd"/>
</dbReference>
<sequence>MASSTDIGTKSVPVQITEDEAAVYDRQIRLWGLEAQQRMRNATILVFRLKGIATEAIKNIVLAGIGKLIVVDTEDVLGEDLGAGFFFRDEDVGKKRVDAAKARIESLNPLVKVETISEPASLESESIRSLIAAVDMVCVTDWDREGLIRINTIARELQKPLYLGGTYGLIGYIFCDLLTHDYIAPDRSNPKDSTKSVKNTIVYTPLAKALNHSWNKLTKRQTRELNPAILFIILASWEYQSRHNGSLPDNLSAAKELGDIAVSLLSKADVNKQALPTIPQDLIDTMTTTAAHEISPVCAVVGGMLAQDILKALAAREAPIANFFTFDGSTGGGTVSRMGLS</sequence>
<keyword evidence="4" id="KW-0833">Ubl conjugation pathway</keyword>
<dbReference type="GO" id="GO:0016925">
    <property type="term" value="P:protein sumoylation"/>
    <property type="evidence" value="ECO:0007669"/>
    <property type="project" value="TreeGrafter"/>
</dbReference>
<dbReference type="Pfam" id="PF00899">
    <property type="entry name" value="ThiF"/>
    <property type="match status" value="1"/>
</dbReference>
<dbReference type="Gene3D" id="3.40.50.720">
    <property type="entry name" value="NAD(P)-binding Rossmann-like Domain"/>
    <property type="match status" value="1"/>
</dbReference>
<evidence type="ECO:0000313" key="8">
    <source>
        <dbReference type="EMBL" id="KAH8104846.1"/>
    </source>
</evidence>
<evidence type="ECO:0000313" key="9">
    <source>
        <dbReference type="Proteomes" id="UP000813824"/>
    </source>
</evidence>
<dbReference type="InterPro" id="IPR045886">
    <property type="entry name" value="ThiF/MoeB/HesA"/>
</dbReference>
<evidence type="ECO:0000256" key="4">
    <source>
        <dbReference type="ARBA" id="ARBA00022786"/>
    </source>
</evidence>
<dbReference type="InterPro" id="IPR035985">
    <property type="entry name" value="Ubiquitin-activating_enz"/>
</dbReference>
<name>A0A8K0UWZ5_9AGAR</name>
<keyword evidence="5" id="KW-0539">Nucleus</keyword>